<accession>A0AA42H491</accession>
<reference evidence="2" key="1">
    <citation type="submission" date="2022-09" db="EMBL/GenBank/DDBJ databases">
        <title>Intensive care unit water sources are persistently colonized with multi-drug resistant bacteria and are the site of extensive horizontal gene transfer of antibiotic resistance genes.</title>
        <authorList>
            <person name="Diorio-Toth L."/>
        </authorList>
    </citation>
    <scope>NUCLEOTIDE SEQUENCE</scope>
    <source>
        <strain evidence="2">GD04147</strain>
    </source>
</reference>
<evidence type="ECO:0000259" key="1">
    <source>
        <dbReference type="Pfam" id="PF04233"/>
    </source>
</evidence>
<dbReference type="NCBIfam" id="TIGR01641">
    <property type="entry name" value="phageSPP1_gp7"/>
    <property type="match status" value="1"/>
</dbReference>
<dbReference type="AlphaFoldDB" id="A0AA42H491"/>
<proteinExistence type="predicted"/>
<dbReference type="InterPro" id="IPR006528">
    <property type="entry name" value="Phage_head_morphogenesis_dom"/>
</dbReference>
<evidence type="ECO:0000313" key="3">
    <source>
        <dbReference type="Proteomes" id="UP001158076"/>
    </source>
</evidence>
<name>A0AA42H491_STUST</name>
<feature type="domain" description="Phage head morphogenesis" evidence="1">
    <location>
        <begin position="153"/>
        <end position="261"/>
    </location>
</feature>
<comment type="caution">
    <text evidence="2">The sequence shown here is derived from an EMBL/GenBank/DDBJ whole genome shotgun (WGS) entry which is preliminary data.</text>
</comment>
<dbReference type="Proteomes" id="UP001158076">
    <property type="component" value="Unassembled WGS sequence"/>
</dbReference>
<protein>
    <submittedName>
        <fullName evidence="2">Minor capsid protein</fullName>
    </submittedName>
</protein>
<gene>
    <name evidence="2" type="ORF">N7335_01930</name>
</gene>
<sequence length="327" mass="37286">MAVDITRPADWKKKKKQLVNKQIKHQVMLRGQYTRVAKQAVKYLSEMKAAVKELMEEEIQNKNWKSSNKLKRTLDNIDRQIKDQYLAMGLDLTENLVELGEYEAEFAGEMYGAPFISEDIDQMSIYSLVTDDPFDGKLLSEWLTEQELSTQTRVKQTIRLGIVNGMTNQQIMSAMFNDENNPFVGSARSAETLVRTAAAHVTARADMAAFENGGIEKYQISSVLDNRTTKICAALDGKIYRVDDDKRKVPPFHPNCRSTMIAVFDDGPEIDQTFEQWLADQDEADQIKVLGAERHKMWKSGLPVDRFIDLDTLNVIPLSELRKQEKG</sequence>
<evidence type="ECO:0000313" key="2">
    <source>
        <dbReference type="EMBL" id="MDH0145145.1"/>
    </source>
</evidence>
<dbReference type="RefSeq" id="WP_279647922.1">
    <property type="nucleotide sequence ID" value="NZ_JAODZE010000001.1"/>
</dbReference>
<dbReference type="Pfam" id="PF04233">
    <property type="entry name" value="Phage_Mu_F"/>
    <property type="match status" value="1"/>
</dbReference>
<dbReference type="EMBL" id="JAODZE010000001">
    <property type="protein sequence ID" value="MDH0145145.1"/>
    <property type="molecule type" value="Genomic_DNA"/>
</dbReference>
<organism evidence="2 3">
    <name type="scientific">Stutzerimonas stutzeri</name>
    <name type="common">Pseudomonas stutzeri</name>
    <dbReference type="NCBI Taxonomy" id="316"/>
    <lineage>
        <taxon>Bacteria</taxon>
        <taxon>Pseudomonadati</taxon>
        <taxon>Pseudomonadota</taxon>
        <taxon>Gammaproteobacteria</taxon>
        <taxon>Pseudomonadales</taxon>
        <taxon>Pseudomonadaceae</taxon>
        <taxon>Stutzerimonas</taxon>
    </lineage>
</organism>